<accession>F2RBR6</accession>
<dbReference type="eggNOG" id="COG1720">
    <property type="taxonomic scope" value="Bacteria"/>
</dbReference>
<keyword evidence="5" id="KW-1185">Reference proteome</keyword>
<dbReference type="EMBL" id="FR845719">
    <property type="protein sequence ID" value="CCA56777.1"/>
    <property type="molecule type" value="Genomic_DNA"/>
</dbReference>
<dbReference type="PANTHER" id="PTHR12818">
    <property type="entry name" value="TRNA (ADENINE(37)-N6)-METHYLTRANSFERASE"/>
    <property type="match status" value="1"/>
</dbReference>
<evidence type="ECO:0000259" key="3">
    <source>
        <dbReference type="PROSITE" id="PS51668"/>
    </source>
</evidence>
<evidence type="ECO:0000313" key="5">
    <source>
        <dbReference type="Proteomes" id="UP000006854"/>
    </source>
</evidence>
<gene>
    <name evidence="4" type="ordered locus">SVEN_3491</name>
</gene>
<dbReference type="PATRIC" id="fig|953739.5.peg.5714"/>
<dbReference type="Proteomes" id="UP000006854">
    <property type="component" value="Chromosome"/>
</dbReference>
<dbReference type="SUPFAM" id="SSF118196">
    <property type="entry name" value="YaeB-like"/>
    <property type="match status" value="1"/>
</dbReference>
<organism evidence="4 5">
    <name type="scientific">Streptomyces venezuelae (strain ATCC 10712 / CBS 650.69 / DSM 40230 / JCM 4526 / NBRC 13096 / PD 04745)</name>
    <dbReference type="NCBI Taxonomy" id="953739"/>
    <lineage>
        <taxon>Bacteria</taxon>
        <taxon>Bacillati</taxon>
        <taxon>Actinomycetota</taxon>
        <taxon>Actinomycetes</taxon>
        <taxon>Kitasatosporales</taxon>
        <taxon>Streptomycetaceae</taxon>
        <taxon>Streptomyces</taxon>
    </lineage>
</organism>
<dbReference type="GeneID" id="51864051"/>
<dbReference type="AlphaFoldDB" id="F2RBR6"/>
<dbReference type="PANTHER" id="PTHR12818:SF0">
    <property type="entry name" value="TRNA (ADENINE(37)-N6)-METHYLTRANSFERASE"/>
    <property type="match status" value="1"/>
</dbReference>
<comment type="similarity">
    <text evidence="2">Belongs to the tRNA methyltransferase O family.</text>
</comment>
<dbReference type="STRING" id="953739.SVEN_3491"/>
<reference evidence="4 5" key="1">
    <citation type="journal article" date="2011" name="BMC Genomics">
        <title>Genome-wide analysis of the role of GlnR in Streptomyces venezuelae provides new insights into global nitrogen regulation in actinomycetes.</title>
        <authorList>
            <person name="Pullan S.T."/>
            <person name="Bibb M.J."/>
            <person name="Merrick M."/>
        </authorList>
    </citation>
    <scope>NUCLEOTIDE SEQUENCE [LARGE SCALE GENOMIC DNA]</scope>
    <source>
        <strain evidence="4">ATCC 10712</strain>
    </source>
</reference>
<dbReference type="RefSeq" id="WP_015034692.1">
    <property type="nucleotide sequence ID" value="NC_018750.1"/>
</dbReference>
<dbReference type="InterPro" id="IPR036413">
    <property type="entry name" value="YaeB-like_sf"/>
</dbReference>
<dbReference type="CDD" id="cd09281">
    <property type="entry name" value="UPF0066"/>
    <property type="match status" value="1"/>
</dbReference>
<evidence type="ECO:0000256" key="1">
    <source>
        <dbReference type="ARBA" id="ARBA00022691"/>
    </source>
</evidence>
<protein>
    <recommendedName>
        <fullName evidence="3">TsaA-like domain-containing protein</fullName>
    </recommendedName>
</protein>
<sequence length="166" mass="18356">MNQELSTAQAPAAYQFRPIGVVRSPRTVPQHDHWGDVSAVIELDPEQLEPDAVAGLDQFSHLEVVFHFHLVPESDTVRGSCPPRGRGDLPALGILAQRLKERPNRLGVSRCELAGVDGLTLHVRGLDALDGTPVLDVKPYQQIFQPAPETVREPTWLRAAMSAYYF</sequence>
<dbReference type="PROSITE" id="PS51668">
    <property type="entry name" value="TSAA_2"/>
    <property type="match status" value="1"/>
</dbReference>
<evidence type="ECO:0000256" key="2">
    <source>
        <dbReference type="ARBA" id="ARBA00033753"/>
    </source>
</evidence>
<dbReference type="InterPro" id="IPR036414">
    <property type="entry name" value="YaeB_N_sf"/>
</dbReference>
<dbReference type="HOGENOM" id="CLU_013458_2_1_11"/>
<dbReference type="KEGG" id="sve:SVEN_3491"/>
<name>F2RBR6_STRVP</name>
<evidence type="ECO:0000313" key="4">
    <source>
        <dbReference type="EMBL" id="CCA56777.1"/>
    </source>
</evidence>
<dbReference type="InterPro" id="IPR023370">
    <property type="entry name" value="TrmO-like_N"/>
</dbReference>
<dbReference type="Gene3D" id="2.40.30.70">
    <property type="entry name" value="YaeB-like"/>
    <property type="match status" value="1"/>
</dbReference>
<feature type="domain" description="TsaA-like" evidence="3">
    <location>
        <begin position="16"/>
        <end position="149"/>
    </location>
</feature>
<dbReference type="Pfam" id="PF01980">
    <property type="entry name" value="TrmO_N"/>
    <property type="match status" value="1"/>
</dbReference>
<proteinExistence type="inferred from homology"/>
<keyword evidence="1" id="KW-0949">S-adenosyl-L-methionine</keyword>
<dbReference type="InterPro" id="IPR040372">
    <property type="entry name" value="YaeB-like"/>
</dbReference>